<evidence type="ECO:0000256" key="7">
    <source>
        <dbReference type="ARBA" id="ARBA00022971"/>
    </source>
</evidence>
<reference evidence="12 13" key="1">
    <citation type="submission" date="2020-05" db="EMBL/GenBank/DDBJ databases">
        <authorList>
            <person name="Casaregola S."/>
            <person name="Devillers H."/>
            <person name="Grondin C."/>
        </authorList>
    </citation>
    <scope>NUCLEOTIDE SEQUENCE [LARGE SCALE GENOMIC DNA]</scope>
    <source>
        <strain evidence="12 13">CLIB 1767</strain>
    </source>
</reference>
<comment type="subcellular location">
    <subcellularLocation>
        <location evidence="2 11">Cell membrane</location>
        <topology evidence="2 11">Multi-pass membrane protein</topology>
    </subcellularLocation>
</comment>
<dbReference type="GO" id="GO:0032220">
    <property type="term" value="P:plasma membrane fusion involved in cytogamy"/>
    <property type="evidence" value="ECO:0007669"/>
    <property type="project" value="TreeGrafter"/>
</dbReference>
<comment type="caution">
    <text evidence="12">The sequence shown here is derived from an EMBL/GenBank/DDBJ whole genome shotgun (WGS) entry which is preliminary data.</text>
</comment>
<evidence type="ECO:0000256" key="8">
    <source>
        <dbReference type="ARBA" id="ARBA00022989"/>
    </source>
</evidence>
<feature type="transmembrane region" description="Helical" evidence="11">
    <location>
        <begin position="617"/>
        <end position="640"/>
    </location>
</feature>
<proteinExistence type="inferred from homology"/>
<dbReference type="PANTHER" id="PTHR31030:SF1">
    <property type="entry name" value="PLASMA MEMBRANE FUSION PROTEIN PRM1"/>
    <property type="match status" value="1"/>
</dbReference>
<keyword evidence="6 11" id="KW-0812">Transmembrane</keyword>
<evidence type="ECO:0000256" key="6">
    <source>
        <dbReference type="ARBA" id="ARBA00022692"/>
    </source>
</evidence>
<evidence type="ECO:0000256" key="3">
    <source>
        <dbReference type="ARBA" id="ARBA00010780"/>
    </source>
</evidence>
<evidence type="ECO:0000313" key="13">
    <source>
        <dbReference type="Proteomes" id="UP000644660"/>
    </source>
</evidence>
<organism evidence="12 13">
    <name type="scientific">Maudiozyma barnettii</name>
    <dbReference type="NCBI Taxonomy" id="61262"/>
    <lineage>
        <taxon>Eukaryota</taxon>
        <taxon>Fungi</taxon>
        <taxon>Dikarya</taxon>
        <taxon>Ascomycota</taxon>
        <taxon>Saccharomycotina</taxon>
        <taxon>Saccharomycetes</taxon>
        <taxon>Saccharomycetales</taxon>
        <taxon>Saccharomycetaceae</taxon>
        <taxon>Maudiozyma</taxon>
    </lineage>
</organism>
<keyword evidence="10" id="KW-0325">Glycoprotein</keyword>
<name>A0A8H2ZGR1_9SACH</name>
<dbReference type="RefSeq" id="XP_041405788.1">
    <property type="nucleotide sequence ID" value="XM_041549854.1"/>
</dbReference>
<dbReference type="GeneID" id="64856919"/>
<evidence type="ECO:0000256" key="5">
    <source>
        <dbReference type="ARBA" id="ARBA00022475"/>
    </source>
</evidence>
<evidence type="ECO:0000313" key="12">
    <source>
        <dbReference type="EMBL" id="CAB4253943.1"/>
    </source>
</evidence>
<dbReference type="GO" id="GO:0043332">
    <property type="term" value="C:mating projection tip"/>
    <property type="evidence" value="ECO:0007669"/>
    <property type="project" value="UniProtKB-UniRule"/>
</dbReference>
<dbReference type="GO" id="GO:0005886">
    <property type="term" value="C:plasma membrane"/>
    <property type="evidence" value="ECO:0007669"/>
    <property type="project" value="UniProtKB-SubCell"/>
</dbReference>
<dbReference type="PANTHER" id="PTHR31030">
    <property type="entry name" value="PLASMA MEMBRANE FUSION PROTEIN PRM1"/>
    <property type="match status" value="1"/>
</dbReference>
<dbReference type="AlphaFoldDB" id="A0A8H2ZGR1"/>
<evidence type="ECO:0000256" key="2">
    <source>
        <dbReference type="ARBA" id="ARBA00004651"/>
    </source>
</evidence>
<keyword evidence="5 11" id="KW-1003">Cell membrane</keyword>
<keyword evidence="8 11" id="KW-1133">Transmembrane helix</keyword>
<evidence type="ECO:0000256" key="11">
    <source>
        <dbReference type="RuleBase" id="RU366035"/>
    </source>
</evidence>
<keyword evidence="7 11" id="KW-0184">Conjugation</keyword>
<keyword evidence="9 11" id="KW-0472">Membrane</keyword>
<keyword evidence="13" id="KW-1185">Reference proteome</keyword>
<dbReference type="Proteomes" id="UP000644660">
    <property type="component" value="Unassembled WGS sequence"/>
</dbReference>
<protein>
    <recommendedName>
        <fullName evidence="4 11">Plasma membrane fusion protein PRM1</fullName>
    </recommendedName>
</protein>
<evidence type="ECO:0000256" key="1">
    <source>
        <dbReference type="ARBA" id="ARBA00002512"/>
    </source>
</evidence>
<evidence type="ECO:0000256" key="10">
    <source>
        <dbReference type="ARBA" id="ARBA00023180"/>
    </source>
</evidence>
<feature type="transmembrane region" description="Helical" evidence="11">
    <location>
        <begin position="419"/>
        <end position="443"/>
    </location>
</feature>
<comment type="caution">
    <text evidence="11">Lacks conserved residue(s) required for the propagation of feature annotation.</text>
</comment>
<comment type="similarity">
    <text evidence="3 11">Belongs to the PRM1 family.</text>
</comment>
<feature type="transmembrane region" description="Helical" evidence="11">
    <location>
        <begin position="302"/>
        <end position="324"/>
    </location>
</feature>
<gene>
    <name evidence="12" type="ORF">KABA2_03S08910</name>
</gene>
<accession>A0A8H2ZGR1</accession>
<evidence type="ECO:0000256" key="9">
    <source>
        <dbReference type="ARBA" id="ARBA00023136"/>
    </source>
</evidence>
<dbReference type="EMBL" id="CAEFZW010000003">
    <property type="protein sequence ID" value="CAB4253943.1"/>
    <property type="molecule type" value="Genomic_DNA"/>
</dbReference>
<evidence type="ECO:0000256" key="4">
    <source>
        <dbReference type="ARBA" id="ARBA00017621"/>
    </source>
</evidence>
<sequence length="652" mass="73168">MRVFTNYLKLGEALTQIWINRYTLVLILAILKLTFFTKSLVLALNNSESYILSNCSTIDKIYSSVIENTPHYLGLMGNYMVEKSMIATVKASLETLTLLVYASEELLTFVVDLYLGTYACLIVSAIDGTVDVATNTTEKLLGAINGTVHNIANDLDDGLDDLTKIINKILSAASKVENFFTDDDDDDDSDSTTNKIKTVNLTISSLRNVYIPSSINDKLESLAAKTPSFDTLKNKTKNELSIPFIYARNEVKKVNVTNIFSNKSLLYTPPLTDINLNGTGICSSNKPEIQLIYKDLVKSVKVVTTIFIVLMSIAAVVVLIPIGYEEYCKWSRLRQLNDTYSSKESYYLSDDISAVSTLKEPLDDTPDIISTYYTIFNRWQTRISKMFQYLFTLGNRSNMTKLQRSKLEWFTAYITSERALIILGIGIVALLVCIFQLIILAVLNKKLDPSNGATMTNKIKTSLNSSDTLKQGLTTWGSQTNLYINSTESYINKEAFGWIDETTSAINKTVATMIWDIDTALGDMFNGTLLYKPMKTVIKCVIEDKLYAVEKAMTWINNKAHLNIPRVNVTELESNMSNGESSPNSKFTQIVNELTDEMKTGLKKIIHAFHKTAMMELYISLAILGVWISQIPIGLVILLIKEQQLNRYMVSK</sequence>
<comment type="function">
    <text evidence="1 11">Involved in cell fusion during mating by stabilizing the plasma membrane fusion event.</text>
</comment>
<dbReference type="InterPro" id="IPR026777">
    <property type="entry name" value="PRM1"/>
</dbReference>